<evidence type="ECO:0000256" key="2">
    <source>
        <dbReference type="ARBA" id="ARBA00022676"/>
    </source>
</evidence>
<reference evidence="5 6" key="1">
    <citation type="submission" date="2018-12" db="EMBL/GenBank/DDBJ databases">
        <authorList>
            <person name="Sun L."/>
            <person name="Chen Z."/>
        </authorList>
    </citation>
    <scope>NUCLEOTIDE SEQUENCE [LARGE SCALE GENOMIC DNA]</scope>
    <source>
        <strain evidence="5 6">LMG 29736</strain>
    </source>
</reference>
<dbReference type="AlphaFoldDB" id="A0A429X9D1"/>
<dbReference type="Proteomes" id="UP000287296">
    <property type="component" value="Unassembled WGS sequence"/>
</dbReference>
<dbReference type="PANTHER" id="PTHR22916">
    <property type="entry name" value="GLYCOSYLTRANSFERASE"/>
    <property type="match status" value="1"/>
</dbReference>
<keyword evidence="2" id="KW-0328">Glycosyltransferase</keyword>
<evidence type="ECO:0000313" key="5">
    <source>
        <dbReference type="EMBL" id="RST60065.1"/>
    </source>
</evidence>
<name>A0A429X9D1_SIMTE</name>
<evidence type="ECO:0000256" key="1">
    <source>
        <dbReference type="ARBA" id="ARBA00006739"/>
    </source>
</evidence>
<dbReference type="Gene3D" id="3.90.550.10">
    <property type="entry name" value="Spore Coat Polysaccharide Biosynthesis Protein SpsA, Chain A"/>
    <property type="match status" value="1"/>
</dbReference>
<organism evidence="5 6">
    <name type="scientific">Siminovitchia terrae</name>
    <name type="common">Bacillus terrae</name>
    <dbReference type="NCBI Taxonomy" id="1914933"/>
    <lineage>
        <taxon>Bacteria</taxon>
        <taxon>Bacillati</taxon>
        <taxon>Bacillota</taxon>
        <taxon>Bacilli</taxon>
        <taxon>Bacillales</taxon>
        <taxon>Bacillaceae</taxon>
        <taxon>Siminovitchia</taxon>
    </lineage>
</organism>
<sequence>MIMKISIIVAAYNVEDYIEKCLESITTQTYKNLEIIVVNDGSTDNTLGVVESISRKDERVTIIDKINGGLSSARNAGLGEATGDFIGFIDGDDYIAEDMYETLLEEMVKNNCDIAMCAISRVFKNHTESDCMIEQSKVLNREEAIKALIEEEYVKHYAWNKLYKSSLFLNIRYPEGKLYEDIFTTYKLFSQANKLTYSNKIGYYYMQRQGSILRSKFNIRKLDSIQAFHEFKAYVDIQYPSLSDQILWRANLSVINSLLDMLKSEAVFDNCQFHVEGSKLIKAVRKNIYFYTVGSNIPLTFRLLAILSLSNYSFMRLLFKTPMVKNIVMNKSVKLL</sequence>
<gene>
    <name evidence="5" type="ORF">D5F11_008345</name>
</gene>
<dbReference type="OrthoDB" id="396512at2"/>
<protein>
    <submittedName>
        <fullName evidence="5">Glycosyltransferase</fullName>
    </submittedName>
</protein>
<dbReference type="GO" id="GO:0016757">
    <property type="term" value="F:glycosyltransferase activity"/>
    <property type="evidence" value="ECO:0007669"/>
    <property type="project" value="UniProtKB-KW"/>
</dbReference>
<proteinExistence type="inferred from homology"/>
<dbReference type="PANTHER" id="PTHR22916:SF51">
    <property type="entry name" value="GLYCOSYLTRANSFERASE EPSH-RELATED"/>
    <property type="match status" value="1"/>
</dbReference>
<feature type="domain" description="Glycosyltransferase 2-like" evidence="4">
    <location>
        <begin position="6"/>
        <end position="128"/>
    </location>
</feature>
<evidence type="ECO:0000256" key="3">
    <source>
        <dbReference type="ARBA" id="ARBA00022679"/>
    </source>
</evidence>
<comment type="caution">
    <text evidence="5">The sequence shown here is derived from an EMBL/GenBank/DDBJ whole genome shotgun (WGS) entry which is preliminary data.</text>
</comment>
<dbReference type="InterPro" id="IPR001173">
    <property type="entry name" value="Glyco_trans_2-like"/>
</dbReference>
<comment type="similarity">
    <text evidence="1">Belongs to the glycosyltransferase 2 family.</text>
</comment>
<keyword evidence="3 5" id="KW-0808">Transferase</keyword>
<dbReference type="InterPro" id="IPR029044">
    <property type="entry name" value="Nucleotide-diphossugar_trans"/>
</dbReference>
<evidence type="ECO:0000259" key="4">
    <source>
        <dbReference type="Pfam" id="PF00535"/>
    </source>
</evidence>
<dbReference type="CDD" id="cd00761">
    <property type="entry name" value="Glyco_tranf_GTA_type"/>
    <property type="match status" value="1"/>
</dbReference>
<evidence type="ECO:0000313" key="6">
    <source>
        <dbReference type="Proteomes" id="UP000287296"/>
    </source>
</evidence>
<dbReference type="EMBL" id="QYTW02000006">
    <property type="protein sequence ID" value="RST60065.1"/>
    <property type="molecule type" value="Genomic_DNA"/>
</dbReference>
<accession>A0A429X9D1</accession>
<dbReference type="SUPFAM" id="SSF53448">
    <property type="entry name" value="Nucleotide-diphospho-sugar transferases"/>
    <property type="match status" value="1"/>
</dbReference>
<dbReference type="Pfam" id="PF00535">
    <property type="entry name" value="Glycos_transf_2"/>
    <property type="match status" value="1"/>
</dbReference>